<dbReference type="GeneID" id="57975162"/>
<dbReference type="KEGG" id="ypa:YPA_3749"/>
<dbReference type="GO" id="GO:0016829">
    <property type="term" value="F:lyase activity"/>
    <property type="evidence" value="ECO:0007669"/>
    <property type="project" value="UniProtKB-UniRule"/>
</dbReference>
<dbReference type="SUPFAM" id="SSF52317">
    <property type="entry name" value="Class I glutamine amidotransferase-like"/>
    <property type="match status" value="1"/>
</dbReference>
<evidence type="ECO:0000313" key="3">
    <source>
        <dbReference type="Proteomes" id="UP000001971"/>
    </source>
</evidence>
<proteinExistence type="inferred from homology"/>
<dbReference type="InterPro" id="IPR026041">
    <property type="entry name" value="ElbB"/>
</dbReference>
<gene>
    <name evidence="2" type="ordered locus">YPA_3749</name>
</gene>
<reference evidence="2 3" key="1">
    <citation type="journal article" date="2006" name="J. Bacteriol.">
        <title>Complete genome sequence of Yersinia pestis strains Antiqua and Nepal516: evidence of gene reduction in an emerging pathogen.</title>
        <authorList>
            <person name="Chain P.S."/>
            <person name="Hu P."/>
            <person name="Malfatti S.A."/>
            <person name="Radnedge L."/>
            <person name="Larimer F."/>
            <person name="Vergez L.M."/>
            <person name="Worsham P."/>
            <person name="Chu M.C."/>
            <person name="Andersen G.L."/>
        </authorList>
    </citation>
    <scope>NUCLEOTIDE SEQUENCE [LARGE SCALE GENOMIC DNA]</scope>
    <source>
        <strain evidence="2 3">Antiqua</strain>
    </source>
</reference>
<comment type="catalytic activity">
    <reaction evidence="1">
        <text>glyoxal + H2O = glycolate + H(+)</text>
        <dbReference type="Rhea" id="RHEA:51672"/>
        <dbReference type="ChEBI" id="CHEBI:15377"/>
        <dbReference type="ChEBI" id="CHEBI:15378"/>
        <dbReference type="ChEBI" id="CHEBI:29805"/>
        <dbReference type="ChEBI" id="CHEBI:34779"/>
    </reaction>
</comment>
<name>A0A0E1NPE2_YERPA</name>
<dbReference type="PATRIC" id="fig|360102.15.peg.2762"/>
<dbReference type="PIRSF" id="PIRSF006320">
    <property type="entry name" value="Elb2"/>
    <property type="match status" value="1"/>
</dbReference>
<dbReference type="InterPro" id="IPR029062">
    <property type="entry name" value="Class_I_gatase-like"/>
</dbReference>
<protein>
    <recommendedName>
        <fullName evidence="1">Glyoxalase</fullName>
    </recommendedName>
</protein>
<dbReference type="AlphaFoldDB" id="A0A0E1NPE2"/>
<dbReference type="HOGENOM" id="CLU_072952_1_0_6"/>
<keyword evidence="1" id="KW-0456">Lyase</keyword>
<dbReference type="PANTHER" id="PTHR10224:SF12">
    <property type="entry name" value="GLYOXALASE ELBB"/>
    <property type="match status" value="1"/>
</dbReference>
<dbReference type="PANTHER" id="PTHR10224">
    <property type="entry name" value="ES1 PROTEIN HOMOLOG, MITOCHONDRIAL"/>
    <property type="match status" value="1"/>
</dbReference>
<dbReference type="CDD" id="cd03133">
    <property type="entry name" value="GATase1_ES1"/>
    <property type="match status" value="1"/>
</dbReference>
<organism evidence="2 3">
    <name type="scientific">Yersinia pestis bv. Antiqua (strain Antiqua)</name>
    <dbReference type="NCBI Taxonomy" id="360102"/>
    <lineage>
        <taxon>Bacteria</taxon>
        <taxon>Pseudomonadati</taxon>
        <taxon>Pseudomonadota</taxon>
        <taxon>Gammaproteobacteria</taxon>
        <taxon>Enterobacterales</taxon>
        <taxon>Yersiniaceae</taxon>
        <taxon>Yersinia</taxon>
    </lineage>
</organism>
<evidence type="ECO:0000313" key="2">
    <source>
        <dbReference type="EMBL" id="ABG15711.1"/>
    </source>
</evidence>
<dbReference type="RefSeq" id="WP_002210143.1">
    <property type="nucleotide sequence ID" value="NC_008150.1"/>
</dbReference>
<comment type="similarity">
    <text evidence="1">Belongs to the peptidase C56 family.</text>
</comment>
<sequence>MKTVGVVLSGCGVLDGAEIHESVLTMLALDRAGAEVLFFAPDKPQLHVINHITGEIVAEERNVLVESARIARGLITPLSAADPEVLDALIVPGGFGAAKNLCDFAIKGGECSVEPDLYKLIQLMHKSGKPIGLMCISPVMLPKLLGKPIRLTIGNDPDTIDAIEIMGGEHVICPADDVVIDLENKVVTTPAYMLAGSISEAAKGIDKLVTKVLDLTE</sequence>
<dbReference type="Gene3D" id="3.40.50.880">
    <property type="match status" value="1"/>
</dbReference>
<dbReference type="Proteomes" id="UP000001971">
    <property type="component" value="Chromosome"/>
</dbReference>
<dbReference type="NCBIfam" id="NF008747">
    <property type="entry name" value="PRK11780.1"/>
    <property type="match status" value="1"/>
</dbReference>
<accession>A0A0E1NPE2</accession>
<dbReference type="EMBL" id="CP000308">
    <property type="protein sequence ID" value="ABG15711.1"/>
    <property type="molecule type" value="Genomic_DNA"/>
</dbReference>
<comment type="function">
    <text evidence="1">Displays glyoxalase activity, catalyzing the conversion of glyoxal to glycolate.</text>
</comment>
<evidence type="ECO:0000256" key="1">
    <source>
        <dbReference type="PIRNR" id="PIRNR006320"/>
    </source>
</evidence>